<comment type="caution">
    <text evidence="6">The sequence shown here is derived from an EMBL/GenBank/DDBJ whole genome shotgun (WGS) entry which is preliminary data.</text>
</comment>
<evidence type="ECO:0000313" key="7">
    <source>
        <dbReference type="Proteomes" id="UP000011134"/>
    </source>
</evidence>
<dbReference type="PATRIC" id="fig|1056511.3.peg.1437"/>
<organism evidence="6 7">
    <name type="scientific">Photobacterium marinum</name>
    <dbReference type="NCBI Taxonomy" id="1056511"/>
    <lineage>
        <taxon>Bacteria</taxon>
        <taxon>Pseudomonadati</taxon>
        <taxon>Pseudomonadota</taxon>
        <taxon>Gammaproteobacteria</taxon>
        <taxon>Vibrionales</taxon>
        <taxon>Vibrionaceae</taxon>
        <taxon>Photobacterium</taxon>
    </lineage>
</organism>
<sequence length="314" mass="35979">MNENNIAKIDLNLLKSLRALLEENHVGRAAEKMNVSQSAMSHTLTRLRKVFDDPLFVRTAKGLEPTDRALELDGKLRFILDEIDILLTPPDFDISRVQYRFRIQTHDFLVAAYLSDAFRTINKLAPDIVFDIQTFDNNGYQKLDNGELDMIIGTGLQAKPKLRQKRLAEEKLVCLLDKHHPALNNWNSASVFQSPHIKSSLIPERDDPVSQYANTEVGSTKDSENRKVSRRNIGLYTETLSQQLPLISGTEFIGFLPESLAGQGEQFYGLAIKPSPFPLPDIMIRSIWHERHQNHPVHKWIRDKISEVFEQKRD</sequence>
<accession>L8JHB0</accession>
<dbReference type="PANTHER" id="PTHR30118:SF15">
    <property type="entry name" value="TRANSCRIPTIONAL REGULATORY PROTEIN"/>
    <property type="match status" value="1"/>
</dbReference>
<dbReference type="RefSeq" id="WP_007463999.1">
    <property type="nucleotide sequence ID" value="NZ_AMZO01000006.1"/>
</dbReference>
<keyword evidence="3" id="KW-0238">DNA-binding</keyword>
<comment type="similarity">
    <text evidence="1">Belongs to the LysR transcriptional regulatory family.</text>
</comment>
<dbReference type="GO" id="GO:0003677">
    <property type="term" value="F:DNA binding"/>
    <property type="evidence" value="ECO:0007669"/>
    <property type="project" value="UniProtKB-KW"/>
</dbReference>
<reference evidence="6 7" key="1">
    <citation type="submission" date="2012-12" db="EMBL/GenBank/DDBJ databases">
        <title>Genome Assembly of Photobacterium sp. AK15.</title>
        <authorList>
            <person name="Khatri I."/>
            <person name="Vaidya B."/>
            <person name="Srinivas T.N.R."/>
            <person name="Subramanian S."/>
            <person name="Pinnaka A."/>
        </authorList>
    </citation>
    <scope>NUCLEOTIDE SEQUENCE [LARGE SCALE GENOMIC DNA]</scope>
    <source>
        <strain evidence="6 7">AK15</strain>
    </source>
</reference>
<dbReference type="OrthoDB" id="6621790at2"/>
<dbReference type="SUPFAM" id="SSF53850">
    <property type="entry name" value="Periplasmic binding protein-like II"/>
    <property type="match status" value="1"/>
</dbReference>
<dbReference type="Proteomes" id="UP000011134">
    <property type="component" value="Unassembled WGS sequence"/>
</dbReference>
<dbReference type="PROSITE" id="PS50931">
    <property type="entry name" value="HTH_LYSR"/>
    <property type="match status" value="1"/>
</dbReference>
<dbReference type="Gene3D" id="3.40.190.10">
    <property type="entry name" value="Periplasmic binding protein-like II"/>
    <property type="match status" value="2"/>
</dbReference>
<dbReference type="InterPro" id="IPR050389">
    <property type="entry name" value="LysR-type_TF"/>
</dbReference>
<dbReference type="AlphaFoldDB" id="L8JHB0"/>
<evidence type="ECO:0000256" key="2">
    <source>
        <dbReference type="ARBA" id="ARBA00023015"/>
    </source>
</evidence>
<dbReference type="Pfam" id="PF03466">
    <property type="entry name" value="LysR_substrate"/>
    <property type="match status" value="1"/>
</dbReference>
<dbReference type="PRINTS" id="PR00039">
    <property type="entry name" value="HTHLYSR"/>
</dbReference>
<evidence type="ECO:0000256" key="1">
    <source>
        <dbReference type="ARBA" id="ARBA00009437"/>
    </source>
</evidence>
<keyword evidence="2" id="KW-0805">Transcription regulation</keyword>
<proteinExistence type="inferred from homology"/>
<evidence type="ECO:0000256" key="3">
    <source>
        <dbReference type="ARBA" id="ARBA00023125"/>
    </source>
</evidence>
<dbReference type="PANTHER" id="PTHR30118">
    <property type="entry name" value="HTH-TYPE TRANSCRIPTIONAL REGULATOR LEUO-RELATED"/>
    <property type="match status" value="1"/>
</dbReference>
<feature type="domain" description="HTH lysR-type" evidence="5">
    <location>
        <begin position="9"/>
        <end position="66"/>
    </location>
</feature>
<keyword evidence="7" id="KW-1185">Reference proteome</keyword>
<dbReference type="InterPro" id="IPR036390">
    <property type="entry name" value="WH_DNA-bd_sf"/>
</dbReference>
<dbReference type="EMBL" id="AMZO01000006">
    <property type="protein sequence ID" value="ELR66909.1"/>
    <property type="molecule type" value="Genomic_DNA"/>
</dbReference>
<dbReference type="SUPFAM" id="SSF46785">
    <property type="entry name" value="Winged helix' DNA-binding domain"/>
    <property type="match status" value="1"/>
</dbReference>
<dbReference type="InterPro" id="IPR036388">
    <property type="entry name" value="WH-like_DNA-bd_sf"/>
</dbReference>
<evidence type="ECO:0000259" key="5">
    <source>
        <dbReference type="PROSITE" id="PS50931"/>
    </source>
</evidence>
<dbReference type="InterPro" id="IPR005119">
    <property type="entry name" value="LysR_subst-bd"/>
</dbReference>
<keyword evidence="4" id="KW-0804">Transcription</keyword>
<dbReference type="Pfam" id="PF00126">
    <property type="entry name" value="HTH_1"/>
    <property type="match status" value="1"/>
</dbReference>
<gene>
    <name evidence="6" type="ORF">C942_04608</name>
</gene>
<protein>
    <submittedName>
        <fullName evidence="6">Transcriptional regulator, LysR family</fullName>
    </submittedName>
</protein>
<dbReference type="GO" id="GO:0003700">
    <property type="term" value="F:DNA-binding transcription factor activity"/>
    <property type="evidence" value="ECO:0007669"/>
    <property type="project" value="InterPro"/>
</dbReference>
<dbReference type="InterPro" id="IPR000847">
    <property type="entry name" value="LysR_HTH_N"/>
</dbReference>
<evidence type="ECO:0000313" key="6">
    <source>
        <dbReference type="EMBL" id="ELR66909.1"/>
    </source>
</evidence>
<evidence type="ECO:0000256" key="4">
    <source>
        <dbReference type="ARBA" id="ARBA00023163"/>
    </source>
</evidence>
<name>L8JHB0_9GAMM</name>
<dbReference type="Gene3D" id="1.10.10.10">
    <property type="entry name" value="Winged helix-like DNA-binding domain superfamily/Winged helix DNA-binding domain"/>
    <property type="match status" value="1"/>
</dbReference>